<feature type="compositionally biased region" description="Acidic residues" evidence="4">
    <location>
        <begin position="126"/>
        <end position="139"/>
    </location>
</feature>
<dbReference type="GO" id="GO:0006412">
    <property type="term" value="P:translation"/>
    <property type="evidence" value="ECO:0007669"/>
    <property type="project" value="UniProtKB-KW"/>
</dbReference>
<evidence type="ECO:0000259" key="5">
    <source>
        <dbReference type="Pfam" id="PF01765"/>
    </source>
</evidence>
<dbReference type="AlphaFoldDB" id="A0AAD5TIB2"/>
<feature type="region of interest" description="Disordered" evidence="4">
    <location>
        <begin position="104"/>
        <end position="143"/>
    </location>
</feature>
<comment type="function">
    <text evidence="3">Necessary for protein synthesis in mitochondria. Functions as a ribosome recycling factor in mitochondria.</text>
</comment>
<feature type="region of interest" description="Disordered" evidence="4">
    <location>
        <begin position="263"/>
        <end position="293"/>
    </location>
</feature>
<dbReference type="PANTHER" id="PTHR20982">
    <property type="entry name" value="RIBOSOME RECYCLING FACTOR"/>
    <property type="match status" value="1"/>
</dbReference>
<evidence type="ECO:0000256" key="4">
    <source>
        <dbReference type="SAM" id="MobiDB-lite"/>
    </source>
</evidence>
<dbReference type="Pfam" id="PF01765">
    <property type="entry name" value="RRF"/>
    <property type="match status" value="1"/>
</dbReference>
<evidence type="ECO:0000313" key="6">
    <source>
        <dbReference type="EMBL" id="KAJ3176857.1"/>
    </source>
</evidence>
<keyword evidence="2" id="KW-0648">Protein biosynthesis</keyword>
<dbReference type="GO" id="GO:0005739">
    <property type="term" value="C:mitochondrion"/>
    <property type="evidence" value="ECO:0007669"/>
    <property type="project" value="TreeGrafter"/>
</dbReference>
<sequence length="325" mass="35725">MVSAGRFSTRLLYLFRRGVVSAFFDLLGLEILTPPTPVMFASGSLIAARQPLHRLAPSFVTCTRSISRLVSNSDYAQRRQGPTALTQAPLPALYTPFRTKKKVAAAGGGGGGGKKGAKKAPPPPVEEVDEEEDVEEDKVDADRPEFETDVYEKEMSSEVTRFKTELDSLRVGRVNPALLETVMVTHKGTRVPVSRLAQVNVKDAQTLMVIMNEEEHTSLVDKAIRAADLGLNPQPHAAGVLKVPIPKLTAEYKATMVKKAAQDAEKSRNRVRGVRSTARTDLKKHSKLPADTRRRLEKELEDVTKHVIKEIDGVLASKQKDIEKA</sequence>
<dbReference type="SUPFAM" id="SSF55194">
    <property type="entry name" value="Ribosome recycling factor, RRF"/>
    <property type="match status" value="1"/>
</dbReference>
<dbReference type="FunFam" id="3.30.1360.40:FF:000001">
    <property type="entry name" value="Ribosome-recycling factor"/>
    <property type="match status" value="1"/>
</dbReference>
<comment type="caution">
    <text evidence="6">The sequence shown here is derived from an EMBL/GenBank/DDBJ whole genome shotgun (WGS) entry which is preliminary data.</text>
</comment>
<feature type="compositionally biased region" description="Basic and acidic residues" evidence="4">
    <location>
        <begin position="278"/>
        <end position="293"/>
    </location>
</feature>
<gene>
    <name evidence="6" type="ORF">HDU87_004789</name>
</gene>
<organism evidence="6 7">
    <name type="scientific">Geranomyces variabilis</name>
    <dbReference type="NCBI Taxonomy" id="109894"/>
    <lineage>
        <taxon>Eukaryota</taxon>
        <taxon>Fungi</taxon>
        <taxon>Fungi incertae sedis</taxon>
        <taxon>Chytridiomycota</taxon>
        <taxon>Chytridiomycota incertae sedis</taxon>
        <taxon>Chytridiomycetes</taxon>
        <taxon>Spizellomycetales</taxon>
        <taxon>Powellomycetaceae</taxon>
        <taxon>Geranomyces</taxon>
    </lineage>
</organism>
<feature type="domain" description="Ribosome recycling factor" evidence="5">
    <location>
        <begin position="162"/>
        <end position="322"/>
    </location>
</feature>
<name>A0AAD5TIB2_9FUNG</name>
<proteinExistence type="inferred from homology"/>
<dbReference type="PANTHER" id="PTHR20982:SF3">
    <property type="entry name" value="MITOCHONDRIAL RIBOSOME RECYCLING FACTOR PSEUDO 1"/>
    <property type="match status" value="1"/>
</dbReference>
<protein>
    <recommendedName>
        <fullName evidence="5">Ribosome recycling factor domain-containing protein</fullName>
    </recommendedName>
</protein>
<dbReference type="Proteomes" id="UP001212152">
    <property type="component" value="Unassembled WGS sequence"/>
</dbReference>
<dbReference type="Gene3D" id="3.30.1360.40">
    <property type="match status" value="1"/>
</dbReference>
<dbReference type="Gene3D" id="1.10.132.20">
    <property type="entry name" value="Ribosome-recycling factor"/>
    <property type="match status" value="1"/>
</dbReference>
<dbReference type="InterPro" id="IPR023584">
    <property type="entry name" value="Ribosome_recyc_fac_dom"/>
</dbReference>
<evidence type="ECO:0000313" key="7">
    <source>
        <dbReference type="Proteomes" id="UP001212152"/>
    </source>
</evidence>
<reference evidence="6" key="1">
    <citation type="submission" date="2020-05" db="EMBL/GenBank/DDBJ databases">
        <title>Phylogenomic resolution of chytrid fungi.</title>
        <authorList>
            <person name="Stajich J.E."/>
            <person name="Amses K."/>
            <person name="Simmons R."/>
            <person name="Seto K."/>
            <person name="Myers J."/>
            <person name="Bonds A."/>
            <person name="Quandt C.A."/>
            <person name="Barry K."/>
            <person name="Liu P."/>
            <person name="Grigoriev I."/>
            <person name="Longcore J.E."/>
            <person name="James T.Y."/>
        </authorList>
    </citation>
    <scope>NUCLEOTIDE SEQUENCE</scope>
    <source>
        <strain evidence="6">JEL0379</strain>
    </source>
</reference>
<keyword evidence="7" id="KW-1185">Reference proteome</keyword>
<accession>A0AAD5TIB2</accession>
<dbReference type="GO" id="GO:0043023">
    <property type="term" value="F:ribosomal large subunit binding"/>
    <property type="evidence" value="ECO:0007669"/>
    <property type="project" value="TreeGrafter"/>
</dbReference>
<dbReference type="EMBL" id="JADGJQ010000037">
    <property type="protein sequence ID" value="KAJ3176857.1"/>
    <property type="molecule type" value="Genomic_DNA"/>
</dbReference>
<dbReference type="InterPro" id="IPR036191">
    <property type="entry name" value="RRF_sf"/>
</dbReference>
<dbReference type="InterPro" id="IPR002661">
    <property type="entry name" value="Ribosome_recyc_fac"/>
</dbReference>
<evidence type="ECO:0000256" key="3">
    <source>
        <dbReference type="ARBA" id="ARBA00024909"/>
    </source>
</evidence>
<comment type="similarity">
    <text evidence="1">Belongs to the RRF family.</text>
</comment>
<evidence type="ECO:0000256" key="2">
    <source>
        <dbReference type="ARBA" id="ARBA00022917"/>
    </source>
</evidence>
<evidence type="ECO:0000256" key="1">
    <source>
        <dbReference type="ARBA" id="ARBA00005912"/>
    </source>
</evidence>